<reference evidence="4 5" key="2">
    <citation type="journal article" date="2015" name="Eukaryot. Cell">
        <title>Asexual propagation of a virulent clone complex in a human and feline outbreak of sporotrichosis.</title>
        <authorList>
            <person name="Teixeira Mde M."/>
            <person name="Rodrigues A.M."/>
            <person name="Tsui C.K."/>
            <person name="de Almeida L.G."/>
            <person name="Van Diepeningen A.D."/>
            <person name="van den Ende B.G."/>
            <person name="Fernandes G.F."/>
            <person name="Kano R."/>
            <person name="Hamelin R.C."/>
            <person name="Lopes-Bezerra L.M."/>
            <person name="Vasconcelos A.T."/>
            <person name="de Hoog S."/>
            <person name="de Camargo Z.P."/>
            <person name="Felipe M.S."/>
        </authorList>
    </citation>
    <scope>NUCLEOTIDE SEQUENCE [LARGE SCALE GENOMIC DNA]</scope>
    <source>
        <strain evidence="4 5">1099-18</strain>
    </source>
</reference>
<gene>
    <name evidence="4" type="ORF">SPSK_00044</name>
</gene>
<dbReference type="OrthoDB" id="288590at2759"/>
<comment type="similarity">
    <text evidence="1 2">Belongs to the iron/ascorbate-dependent oxidoreductase family.</text>
</comment>
<dbReference type="GO" id="GO:0044283">
    <property type="term" value="P:small molecule biosynthetic process"/>
    <property type="evidence" value="ECO:0007669"/>
    <property type="project" value="UniProtKB-ARBA"/>
</dbReference>
<evidence type="ECO:0000256" key="2">
    <source>
        <dbReference type="RuleBase" id="RU003682"/>
    </source>
</evidence>
<proteinExistence type="inferred from homology"/>
<dbReference type="GeneID" id="27662302"/>
<dbReference type="Gene3D" id="2.60.120.330">
    <property type="entry name" value="B-lactam Antibiotic, Isopenicillin N Synthase, Chain"/>
    <property type="match status" value="1"/>
</dbReference>
<dbReference type="VEuPathDB" id="FungiDB:SPSK_00044"/>
<dbReference type="GO" id="GO:0046872">
    <property type="term" value="F:metal ion binding"/>
    <property type="evidence" value="ECO:0007669"/>
    <property type="project" value="UniProtKB-KW"/>
</dbReference>
<keyword evidence="2" id="KW-0408">Iron</keyword>
<organism evidence="4 5">
    <name type="scientific">Sporothrix schenckii 1099-18</name>
    <dbReference type="NCBI Taxonomy" id="1397361"/>
    <lineage>
        <taxon>Eukaryota</taxon>
        <taxon>Fungi</taxon>
        <taxon>Dikarya</taxon>
        <taxon>Ascomycota</taxon>
        <taxon>Pezizomycotina</taxon>
        <taxon>Sordariomycetes</taxon>
        <taxon>Sordariomycetidae</taxon>
        <taxon>Ophiostomatales</taxon>
        <taxon>Ophiostomataceae</taxon>
        <taxon>Sporothrix</taxon>
    </lineage>
</organism>
<dbReference type="EMBL" id="AXCR01000014">
    <property type="protein sequence ID" value="KJR79798.1"/>
    <property type="molecule type" value="Genomic_DNA"/>
</dbReference>
<evidence type="ECO:0000256" key="1">
    <source>
        <dbReference type="ARBA" id="ARBA00008056"/>
    </source>
</evidence>
<dbReference type="InterPro" id="IPR005123">
    <property type="entry name" value="Oxoglu/Fe-dep_dioxygenase_dom"/>
</dbReference>
<feature type="domain" description="Fe2OG dioxygenase" evidence="3">
    <location>
        <begin position="212"/>
        <end position="314"/>
    </location>
</feature>
<dbReference type="Proteomes" id="UP000033710">
    <property type="component" value="Unassembled WGS sequence"/>
</dbReference>
<dbReference type="PROSITE" id="PS51471">
    <property type="entry name" value="FE2OG_OXY"/>
    <property type="match status" value="1"/>
</dbReference>
<dbReference type="SUPFAM" id="SSF51197">
    <property type="entry name" value="Clavaminate synthase-like"/>
    <property type="match status" value="1"/>
</dbReference>
<dbReference type="RefSeq" id="XP_016582474.1">
    <property type="nucleotide sequence ID" value="XM_016727025.1"/>
</dbReference>
<dbReference type="InterPro" id="IPR027443">
    <property type="entry name" value="IPNS-like_sf"/>
</dbReference>
<dbReference type="AlphaFoldDB" id="A0A0F2LQF1"/>
<reference evidence="4 5" key="1">
    <citation type="journal article" date="2014" name="BMC Genomics">
        <title>Comparative genomics of the major fungal agents of human and animal Sporotrichosis: Sporothrix schenckii and Sporothrix brasiliensis.</title>
        <authorList>
            <person name="Teixeira M.M."/>
            <person name="de Almeida L.G."/>
            <person name="Kubitschek-Barreira P."/>
            <person name="Alves F.L."/>
            <person name="Kioshima E.S."/>
            <person name="Abadio A.K."/>
            <person name="Fernandes L."/>
            <person name="Derengowski L.S."/>
            <person name="Ferreira K.S."/>
            <person name="Souza R.C."/>
            <person name="Ruiz J.C."/>
            <person name="de Andrade N.C."/>
            <person name="Paes H.C."/>
            <person name="Nicola A.M."/>
            <person name="Albuquerque P."/>
            <person name="Gerber A.L."/>
            <person name="Martins V.P."/>
            <person name="Peconick L.D."/>
            <person name="Neto A.V."/>
            <person name="Chaucanez C.B."/>
            <person name="Silva P.A."/>
            <person name="Cunha O.L."/>
            <person name="de Oliveira F.F."/>
            <person name="dos Santos T.C."/>
            <person name="Barros A.L."/>
            <person name="Soares M.A."/>
            <person name="de Oliveira L.M."/>
            <person name="Marini M.M."/>
            <person name="Villalobos-Duno H."/>
            <person name="Cunha M.M."/>
            <person name="de Hoog S."/>
            <person name="da Silveira J.F."/>
            <person name="Henrissat B."/>
            <person name="Nino-Vega G.A."/>
            <person name="Cisalpino P.S."/>
            <person name="Mora-Montes H.M."/>
            <person name="Almeida S.R."/>
            <person name="Stajich J.E."/>
            <person name="Lopes-Bezerra L.M."/>
            <person name="Vasconcelos A.T."/>
            <person name="Felipe M.S."/>
        </authorList>
    </citation>
    <scope>NUCLEOTIDE SEQUENCE [LARGE SCALE GENOMIC DNA]</scope>
    <source>
        <strain evidence="4 5">1099-18</strain>
    </source>
</reference>
<dbReference type="Pfam" id="PF14226">
    <property type="entry name" value="DIOX_N"/>
    <property type="match status" value="1"/>
</dbReference>
<dbReference type="KEGG" id="ssck:SPSK_00044"/>
<accession>A0A0F2LQF1</accession>
<dbReference type="GO" id="GO:0016491">
    <property type="term" value="F:oxidoreductase activity"/>
    <property type="evidence" value="ECO:0007669"/>
    <property type="project" value="UniProtKB-KW"/>
</dbReference>
<dbReference type="InterPro" id="IPR044861">
    <property type="entry name" value="IPNS-like_FE2OG_OXY"/>
</dbReference>
<keyword evidence="2" id="KW-0479">Metal-binding</keyword>
<dbReference type="InterPro" id="IPR050231">
    <property type="entry name" value="Iron_ascorbate_oxido_reductase"/>
</dbReference>
<protein>
    <submittedName>
        <fullName evidence="4">2OG-Fe(II) oxygenase family oxidoreductase</fullName>
    </submittedName>
</protein>
<evidence type="ECO:0000313" key="5">
    <source>
        <dbReference type="Proteomes" id="UP000033710"/>
    </source>
</evidence>
<evidence type="ECO:0000313" key="4">
    <source>
        <dbReference type="EMBL" id="KJR79798.1"/>
    </source>
</evidence>
<dbReference type="PRINTS" id="PR00682">
    <property type="entry name" value="IPNSYNTHASE"/>
</dbReference>
<comment type="caution">
    <text evidence="4">The sequence shown here is derived from an EMBL/GenBank/DDBJ whole genome shotgun (WGS) entry which is preliminary data.</text>
</comment>
<dbReference type="InterPro" id="IPR026992">
    <property type="entry name" value="DIOX_N"/>
</dbReference>
<sequence>MAATAAKYNPFAGFTDNEDEAIATGIGARKVVAGDIPPITQIPVVDLAGAFSDDIAARRKVAAEVYTACSQIGFFYIKNHGVDLDLIAKCQKAGLCFFQDQTHEQKMELSMSRNPTEYFGYAPKAGTMPDGAIKRRMYETIHWGYEAELDPEATGPWDSSYNFYPPDDTMPGFRDLMREYYGAIMVLARRLLKILALGLQLDEDYFDQFTKHPNVMLALNYYEAAAPQNPEGSGIFAHSDLEVFTILCQDEVKSLEVLSNTGKWLPANPIPGHFVVNVGDTLSMWTNGLLQSTIHRAYNIEGKTRLSMPFFFGADNEAVIEAFPSCVTADNPARFNPIQIGSYHKERIHLQYPEGKAVAPKAVVIKSG</sequence>
<name>A0A0F2LQF1_SPOSC</name>
<evidence type="ECO:0000259" key="3">
    <source>
        <dbReference type="PROSITE" id="PS51471"/>
    </source>
</evidence>
<dbReference type="PANTHER" id="PTHR47990">
    <property type="entry name" value="2-OXOGLUTARATE (2OG) AND FE(II)-DEPENDENT OXYGENASE SUPERFAMILY PROTEIN-RELATED"/>
    <property type="match status" value="1"/>
</dbReference>
<keyword evidence="2" id="KW-0560">Oxidoreductase</keyword>
<dbReference type="Pfam" id="PF03171">
    <property type="entry name" value="2OG-FeII_Oxy"/>
    <property type="match status" value="1"/>
</dbReference>